<evidence type="ECO:0000259" key="6">
    <source>
        <dbReference type="PROSITE" id="PS50089"/>
    </source>
</evidence>
<dbReference type="InterPro" id="IPR001841">
    <property type="entry name" value="Znf_RING"/>
</dbReference>
<evidence type="ECO:0000256" key="1">
    <source>
        <dbReference type="ARBA" id="ARBA00022723"/>
    </source>
</evidence>
<evidence type="ECO:0000256" key="4">
    <source>
        <dbReference type="PROSITE-ProRule" id="PRU00175"/>
    </source>
</evidence>
<protein>
    <recommendedName>
        <fullName evidence="6">RING-type domain-containing protein</fullName>
    </recommendedName>
</protein>
<reference evidence="8" key="1">
    <citation type="journal article" date="2016" name="Genome Announc.">
        <title>Draft genome sequences of fungus Aspergillus calidoustus.</title>
        <authorList>
            <person name="Horn F."/>
            <person name="Linde J."/>
            <person name="Mattern D.J."/>
            <person name="Walther G."/>
            <person name="Guthke R."/>
            <person name="Scherlach K."/>
            <person name="Martin K."/>
            <person name="Brakhage A.A."/>
            <person name="Petzke L."/>
            <person name="Valiante V."/>
        </authorList>
    </citation>
    <scope>NUCLEOTIDE SEQUENCE [LARGE SCALE GENOMIC DNA]</scope>
    <source>
        <strain evidence="8">SF006504</strain>
    </source>
</reference>
<keyword evidence="1" id="KW-0479">Metal-binding</keyword>
<dbReference type="CDD" id="cd15489">
    <property type="entry name" value="PHD_SF"/>
    <property type="match status" value="1"/>
</dbReference>
<dbReference type="SMART" id="SM00249">
    <property type="entry name" value="PHD"/>
    <property type="match status" value="1"/>
</dbReference>
<feature type="domain" description="RING-type" evidence="6">
    <location>
        <begin position="203"/>
        <end position="250"/>
    </location>
</feature>
<dbReference type="PROSITE" id="PS50089">
    <property type="entry name" value="ZF_RING_2"/>
    <property type="match status" value="1"/>
</dbReference>
<sequence>MDRSVWDPIQACGMSDPNCTTTCCGKTQANENCKNRISRQSRTDAAHLLQLLALQQPADDRLFESLRKIARLLLCKRNHQHKEDEQVQPLAKRWYESARASRAIGQHAQDSPTESRQVDYPLYPQLDLVDVSSTSLTPMEVVSGAAELQFIRVEQLRQRSAPFEVSPSSPARIQFGTANADNTSTPVILRSLKQDDNDGSIECLICHDHAADDIANLQCERCRGSVHLGCLGVWLEGRSTRVNFNCPQCRGVTRFDASYSAAETMGEAEDGVESAGGGRTARGEITSEGALVPDLRRIRRSDRRTRRPDYYVP</sequence>
<proteinExistence type="predicted"/>
<evidence type="ECO:0000313" key="7">
    <source>
        <dbReference type="EMBL" id="CEL11788.1"/>
    </source>
</evidence>
<dbReference type="InterPro" id="IPR011011">
    <property type="entry name" value="Znf_FYVE_PHD"/>
</dbReference>
<dbReference type="Proteomes" id="UP000054771">
    <property type="component" value="Unassembled WGS sequence"/>
</dbReference>
<feature type="region of interest" description="Disordered" evidence="5">
    <location>
        <begin position="266"/>
        <end position="290"/>
    </location>
</feature>
<gene>
    <name evidence="7" type="ORF">ASPCAL14884</name>
</gene>
<dbReference type="SUPFAM" id="SSF57903">
    <property type="entry name" value="FYVE/PHD zinc finger"/>
    <property type="match status" value="1"/>
</dbReference>
<dbReference type="OMA" id="CKNRISR"/>
<keyword evidence="2 4" id="KW-0863">Zinc-finger</keyword>
<evidence type="ECO:0000256" key="2">
    <source>
        <dbReference type="ARBA" id="ARBA00022771"/>
    </source>
</evidence>
<dbReference type="AlphaFoldDB" id="A0A0U5CKH5"/>
<keyword evidence="3" id="KW-0862">Zinc</keyword>
<evidence type="ECO:0000256" key="5">
    <source>
        <dbReference type="SAM" id="MobiDB-lite"/>
    </source>
</evidence>
<dbReference type="InterPro" id="IPR001965">
    <property type="entry name" value="Znf_PHD"/>
</dbReference>
<dbReference type="GO" id="GO:0008270">
    <property type="term" value="F:zinc ion binding"/>
    <property type="evidence" value="ECO:0007669"/>
    <property type="project" value="UniProtKB-KW"/>
</dbReference>
<accession>A0A0U5CKH5</accession>
<evidence type="ECO:0000313" key="8">
    <source>
        <dbReference type="Proteomes" id="UP000054771"/>
    </source>
</evidence>
<dbReference type="EMBL" id="CDMC01000031">
    <property type="protein sequence ID" value="CEL11788.1"/>
    <property type="molecule type" value="Genomic_DNA"/>
</dbReference>
<dbReference type="Gene3D" id="3.30.40.10">
    <property type="entry name" value="Zinc/RING finger domain, C3HC4 (zinc finger)"/>
    <property type="match status" value="1"/>
</dbReference>
<dbReference type="OrthoDB" id="4433148at2759"/>
<dbReference type="InterPro" id="IPR013083">
    <property type="entry name" value="Znf_RING/FYVE/PHD"/>
</dbReference>
<name>A0A0U5CKH5_ASPCI</name>
<organism evidence="7 8">
    <name type="scientific">Aspergillus calidoustus</name>
    <dbReference type="NCBI Taxonomy" id="454130"/>
    <lineage>
        <taxon>Eukaryota</taxon>
        <taxon>Fungi</taxon>
        <taxon>Dikarya</taxon>
        <taxon>Ascomycota</taxon>
        <taxon>Pezizomycotina</taxon>
        <taxon>Eurotiomycetes</taxon>
        <taxon>Eurotiomycetidae</taxon>
        <taxon>Eurotiales</taxon>
        <taxon>Aspergillaceae</taxon>
        <taxon>Aspergillus</taxon>
        <taxon>Aspergillus subgen. Nidulantes</taxon>
    </lineage>
</organism>
<evidence type="ECO:0000256" key="3">
    <source>
        <dbReference type="ARBA" id="ARBA00022833"/>
    </source>
</evidence>
<keyword evidence="8" id="KW-1185">Reference proteome</keyword>